<feature type="active site" evidence="5 6">
    <location>
        <position position="303"/>
    </location>
</feature>
<reference evidence="11 12" key="1">
    <citation type="journal article" date="2012" name="Stand. Genomic Sci.">
        <title>Complete genome sequence of the facultatively chemolithoautotrophic and methylotrophic alpha Proteobacterium Starkeya novella type strain (ATCC 8093(T)).</title>
        <authorList>
            <person name="Kappler U."/>
            <person name="Davenport K."/>
            <person name="Beatson S."/>
            <person name="Lucas S."/>
            <person name="Lapidus A."/>
            <person name="Copeland A."/>
            <person name="Berry K.W."/>
            <person name="Glavina Del Rio T."/>
            <person name="Hammon N."/>
            <person name="Dalin E."/>
            <person name="Tice H."/>
            <person name="Pitluck S."/>
            <person name="Richardson P."/>
            <person name="Bruce D."/>
            <person name="Goodwin L.A."/>
            <person name="Han C."/>
            <person name="Tapia R."/>
            <person name="Detter J.C."/>
            <person name="Chang Y.J."/>
            <person name="Jeffries C.D."/>
            <person name="Land M."/>
            <person name="Hauser L."/>
            <person name="Kyrpides N.C."/>
            <person name="Goker M."/>
            <person name="Ivanova N."/>
            <person name="Klenk H.P."/>
            <person name="Woyke T."/>
        </authorList>
    </citation>
    <scope>NUCLEOTIDE SEQUENCE [LARGE SCALE GENOMIC DNA]</scope>
    <source>
        <strain evidence="12">ATCC 8093 / DSM 506 / JCM 20403 / CCM 1077 / IAM 12100 / NBRC 12443 / NCIMB 10456</strain>
    </source>
</reference>
<evidence type="ECO:0000256" key="8">
    <source>
        <dbReference type="SAM" id="MobiDB-lite"/>
    </source>
</evidence>
<dbReference type="InterPro" id="IPR035909">
    <property type="entry name" value="CheB_C"/>
</dbReference>
<dbReference type="EC" id="3.1.1.61" evidence="5"/>
<keyword evidence="1 5" id="KW-0963">Cytoplasm</keyword>
<dbReference type="SMART" id="SM00448">
    <property type="entry name" value="REC"/>
    <property type="match status" value="1"/>
</dbReference>
<evidence type="ECO:0000256" key="7">
    <source>
        <dbReference type="PROSITE-ProRule" id="PRU00169"/>
    </source>
</evidence>
<feature type="active site" evidence="5 6">
    <location>
        <position position="210"/>
    </location>
</feature>
<dbReference type="EC" id="3.5.1.44" evidence="5"/>
<keyword evidence="3 5" id="KW-0378">Hydrolase</keyword>
<proteinExistence type="inferred from homology"/>
<dbReference type="Pfam" id="PF01339">
    <property type="entry name" value="CheB_methylest"/>
    <property type="match status" value="1"/>
</dbReference>
<feature type="active site" evidence="5 6">
    <location>
        <position position="183"/>
    </location>
</feature>
<comment type="similarity">
    <text evidence="5">Belongs to the CheB family.</text>
</comment>
<dbReference type="NCBIfam" id="NF001965">
    <property type="entry name" value="PRK00742.1"/>
    <property type="match status" value="1"/>
</dbReference>
<dbReference type="GO" id="GO:0000156">
    <property type="term" value="F:phosphorelay response regulator activity"/>
    <property type="evidence" value="ECO:0007669"/>
    <property type="project" value="InterPro"/>
</dbReference>
<keyword evidence="2 5" id="KW-0145">Chemotaxis</keyword>
<dbReference type="Gene3D" id="3.40.50.2300">
    <property type="match status" value="1"/>
</dbReference>
<evidence type="ECO:0000256" key="2">
    <source>
        <dbReference type="ARBA" id="ARBA00022500"/>
    </source>
</evidence>
<dbReference type="PROSITE" id="PS50110">
    <property type="entry name" value="RESPONSE_REGULATORY"/>
    <property type="match status" value="1"/>
</dbReference>
<dbReference type="AlphaFoldDB" id="D7A029"/>
<dbReference type="InterPro" id="IPR000673">
    <property type="entry name" value="Sig_transdc_resp-reg_Me-estase"/>
</dbReference>
<feature type="compositionally biased region" description="Basic and acidic residues" evidence="8">
    <location>
        <begin position="154"/>
        <end position="168"/>
    </location>
</feature>
<dbReference type="HOGENOM" id="CLU_000445_51_0_5"/>
<dbReference type="STRING" id="639283.Snov_1991"/>
<dbReference type="GO" id="GO:0005737">
    <property type="term" value="C:cytoplasm"/>
    <property type="evidence" value="ECO:0007669"/>
    <property type="project" value="UniProtKB-SubCell"/>
</dbReference>
<evidence type="ECO:0000256" key="3">
    <source>
        <dbReference type="ARBA" id="ARBA00022801"/>
    </source>
</evidence>
<comment type="catalytic activity">
    <reaction evidence="5">
        <text>L-glutaminyl-[protein] + H2O = L-glutamyl-[protein] + NH4(+)</text>
        <dbReference type="Rhea" id="RHEA:16441"/>
        <dbReference type="Rhea" id="RHEA-COMP:10207"/>
        <dbReference type="Rhea" id="RHEA-COMP:10208"/>
        <dbReference type="ChEBI" id="CHEBI:15377"/>
        <dbReference type="ChEBI" id="CHEBI:28938"/>
        <dbReference type="ChEBI" id="CHEBI:29973"/>
        <dbReference type="ChEBI" id="CHEBI:30011"/>
        <dbReference type="EC" id="3.5.1.44"/>
    </reaction>
</comment>
<dbReference type="SUPFAM" id="SSF52738">
    <property type="entry name" value="Methylesterase CheB, C-terminal domain"/>
    <property type="match status" value="1"/>
</dbReference>
<dbReference type="Pfam" id="PF00072">
    <property type="entry name" value="Response_reg"/>
    <property type="match status" value="1"/>
</dbReference>
<dbReference type="CDD" id="cd16432">
    <property type="entry name" value="CheB_Rec"/>
    <property type="match status" value="1"/>
</dbReference>
<dbReference type="PANTHER" id="PTHR42872">
    <property type="entry name" value="PROTEIN-GLUTAMATE METHYLESTERASE/PROTEIN-GLUTAMINE GLUTAMINASE"/>
    <property type="match status" value="1"/>
</dbReference>
<dbReference type="GO" id="GO:0008984">
    <property type="term" value="F:protein-glutamate methylesterase activity"/>
    <property type="evidence" value="ECO:0007669"/>
    <property type="project" value="UniProtKB-UniRule"/>
</dbReference>
<dbReference type="InterPro" id="IPR008248">
    <property type="entry name" value="CheB-like"/>
</dbReference>
<dbReference type="OrthoDB" id="9793421at2"/>
<comment type="subcellular location">
    <subcellularLocation>
        <location evidence="5">Cytoplasm</location>
    </subcellularLocation>
</comment>
<dbReference type="SUPFAM" id="SSF52172">
    <property type="entry name" value="CheY-like"/>
    <property type="match status" value="1"/>
</dbReference>
<dbReference type="GO" id="GO:0050568">
    <property type="term" value="F:protein-glutamine glutaminase activity"/>
    <property type="evidence" value="ECO:0007669"/>
    <property type="project" value="UniProtKB-UniRule"/>
</dbReference>
<evidence type="ECO:0000313" key="11">
    <source>
        <dbReference type="EMBL" id="ADH89290.1"/>
    </source>
</evidence>
<dbReference type="PANTHER" id="PTHR42872:SF6">
    <property type="entry name" value="PROTEIN-GLUTAMATE METHYLESTERASE_PROTEIN-GLUTAMINE GLUTAMINASE"/>
    <property type="match status" value="1"/>
</dbReference>
<dbReference type="InterPro" id="IPR011006">
    <property type="entry name" value="CheY-like_superfamily"/>
</dbReference>
<dbReference type="HAMAP" id="MF_00099">
    <property type="entry name" value="CheB_chemtxs"/>
    <property type="match status" value="1"/>
</dbReference>
<evidence type="ECO:0000259" key="10">
    <source>
        <dbReference type="PROSITE" id="PS50122"/>
    </source>
</evidence>
<comment type="domain">
    <text evidence="5">Contains a C-terminal catalytic domain, and an N-terminal region which modulates catalytic activity.</text>
</comment>
<comment type="catalytic activity">
    <reaction evidence="4 5">
        <text>[protein]-L-glutamate 5-O-methyl ester + H2O = L-glutamyl-[protein] + methanol + H(+)</text>
        <dbReference type="Rhea" id="RHEA:23236"/>
        <dbReference type="Rhea" id="RHEA-COMP:10208"/>
        <dbReference type="Rhea" id="RHEA-COMP:10311"/>
        <dbReference type="ChEBI" id="CHEBI:15377"/>
        <dbReference type="ChEBI" id="CHEBI:15378"/>
        <dbReference type="ChEBI" id="CHEBI:17790"/>
        <dbReference type="ChEBI" id="CHEBI:29973"/>
        <dbReference type="ChEBI" id="CHEBI:82795"/>
        <dbReference type="EC" id="3.1.1.61"/>
    </reaction>
</comment>
<dbReference type="Gene3D" id="3.40.50.180">
    <property type="entry name" value="Methylesterase CheB, C-terminal domain"/>
    <property type="match status" value="1"/>
</dbReference>
<evidence type="ECO:0000256" key="5">
    <source>
        <dbReference type="HAMAP-Rule" id="MF_00099"/>
    </source>
</evidence>
<evidence type="ECO:0000256" key="6">
    <source>
        <dbReference type="PROSITE-ProRule" id="PRU00050"/>
    </source>
</evidence>
<accession>D7A029</accession>
<evidence type="ECO:0000259" key="9">
    <source>
        <dbReference type="PROSITE" id="PS50110"/>
    </source>
</evidence>
<sequence length="365" mass="39040">MNELRKIRVLLAEDSRSQREAISWVIGNAPYLELVGEAANGAEAVDMVEQLQPDIVLMDCHMPVMDGIEATRVIMGRCPVPIVVTSATFDVNDVHPGLEALHEGALAIVPKPLDPAAENFDRLAEELCLTLKLMADVKVVRRLPPRRSAANPRPPRETAERPADRPAPVREAREIRIVAVGASTGGPPVVLDILRRLGPRLDVPMLLVQHMSPGFIVGFASWLTRGSGLPVEVAAANVVAAPGRVYVAPEGHHLGIDRRGRLTLDDGPPENGFRPSVSCLFRSVADAFGREALAILLTGMGQDGAEGLAYVGQKGGVTAAQDKDSSVVFGMPAAAIRMGAAQRVLAPPDIAKFVVAQLARRRHLS</sequence>
<dbReference type="eggNOG" id="COG2201">
    <property type="taxonomic scope" value="Bacteria"/>
</dbReference>
<comment type="function">
    <text evidence="5">Involved in chemotaxis. Part of a chemotaxis signal transduction system that modulates chemotaxis in response to various stimuli. Catalyzes the demethylation of specific methylglutamate residues introduced into the chemoreceptors (methyl-accepting chemotaxis proteins or MCP) by CheR. Also mediates the irreversible deamidation of specific glutamine residues to glutamic acid.</text>
</comment>
<dbReference type="PIRSF" id="PIRSF000876">
    <property type="entry name" value="RR_chemtxs_CheB"/>
    <property type="match status" value="1"/>
</dbReference>
<evidence type="ECO:0000313" key="12">
    <source>
        <dbReference type="Proteomes" id="UP000006633"/>
    </source>
</evidence>
<dbReference type="RefSeq" id="WP_013166794.1">
    <property type="nucleotide sequence ID" value="NC_014217.1"/>
</dbReference>
<dbReference type="CDD" id="cd17541">
    <property type="entry name" value="REC_CheB-like"/>
    <property type="match status" value="1"/>
</dbReference>
<feature type="domain" description="CheB-type methylesterase" evidence="10">
    <location>
        <begin position="166"/>
        <end position="361"/>
    </location>
</feature>
<keyword evidence="5 7" id="KW-0597">Phosphoprotein</keyword>
<evidence type="ECO:0000256" key="1">
    <source>
        <dbReference type="ARBA" id="ARBA00022490"/>
    </source>
</evidence>
<dbReference type="PROSITE" id="PS50122">
    <property type="entry name" value="CHEB"/>
    <property type="match status" value="1"/>
</dbReference>
<feature type="domain" description="Response regulatory" evidence="9">
    <location>
        <begin position="8"/>
        <end position="126"/>
    </location>
</feature>
<dbReference type="KEGG" id="sno:Snov_1991"/>
<organism evidence="11 12">
    <name type="scientific">Ancylobacter novellus (strain ATCC 8093 / DSM 506 / JCM 20403 / CCM 1077 / IAM 12100 / NBRC 12443 / NCIMB 10456)</name>
    <name type="common">Starkeya novella</name>
    <dbReference type="NCBI Taxonomy" id="639283"/>
    <lineage>
        <taxon>Bacteria</taxon>
        <taxon>Pseudomonadati</taxon>
        <taxon>Pseudomonadota</taxon>
        <taxon>Alphaproteobacteria</taxon>
        <taxon>Hyphomicrobiales</taxon>
        <taxon>Xanthobacteraceae</taxon>
        <taxon>Ancylobacter</taxon>
    </lineage>
</organism>
<gene>
    <name evidence="5" type="primary">cheB</name>
    <name evidence="11" type="ordered locus">Snov_1991</name>
</gene>
<feature type="modified residue" description="4-aspartylphosphate" evidence="5 7">
    <location>
        <position position="59"/>
    </location>
</feature>
<evidence type="ECO:0000256" key="4">
    <source>
        <dbReference type="ARBA" id="ARBA00048267"/>
    </source>
</evidence>
<comment type="PTM">
    <text evidence="5">Phosphorylated by CheA. Phosphorylation of the N-terminal regulatory domain activates the methylesterase activity.</text>
</comment>
<dbReference type="Proteomes" id="UP000006633">
    <property type="component" value="Chromosome"/>
</dbReference>
<protein>
    <recommendedName>
        <fullName evidence="5">Protein-glutamate methylesterase/protein-glutamine glutaminase</fullName>
        <ecNumber evidence="5">3.1.1.61</ecNumber>
        <ecNumber evidence="5">3.5.1.44</ecNumber>
    </recommendedName>
</protein>
<dbReference type="GO" id="GO:0006935">
    <property type="term" value="P:chemotaxis"/>
    <property type="evidence" value="ECO:0007669"/>
    <property type="project" value="UniProtKB-UniRule"/>
</dbReference>
<dbReference type="EMBL" id="CP002026">
    <property type="protein sequence ID" value="ADH89290.1"/>
    <property type="molecule type" value="Genomic_DNA"/>
</dbReference>
<feature type="region of interest" description="Disordered" evidence="8">
    <location>
        <begin position="145"/>
        <end position="168"/>
    </location>
</feature>
<dbReference type="InterPro" id="IPR001789">
    <property type="entry name" value="Sig_transdc_resp-reg_receiver"/>
</dbReference>
<keyword evidence="12" id="KW-1185">Reference proteome</keyword>
<name>D7A029_ANCN5</name>